<sequence>MSETADSRHWQMLDPSLDPSDPDAYLRTAIRWHFGPETGSPFWLRRVGRLDFDPLTDVRTYDDLRLFPNVVDELRTVPVEDLIPRGYGPRPPAPRVFESGGTTGAPKRAILMPDWIADAVDRMLRGPQFADREPSNMLVLTPTGPHKIGCMYDYIAERQNTVKFCIDMDPRWVKKIIADKQAEQAEAYLEHILDQAEHILATQRIGLLVTTPPVLRACARRPRLVELINAKVELIFWGGAHMTVDERFVLRHEHFPNVRMISRYGSLMILESATERPGLSPDEDIVYDPRSPVVTFRVVDPETGRPVEYGERGQIVMNHVSKGMFLPNNAERDTVIRIPGRTGQIGDSVSSPAPLDSFNGEKVIEGVY</sequence>
<dbReference type="AlphaFoldDB" id="A0A2S1P8M1"/>
<organism evidence="1">
    <name type="scientific">Streptomyces seoulensis</name>
    <dbReference type="NCBI Taxonomy" id="73044"/>
    <lineage>
        <taxon>Bacteria</taxon>
        <taxon>Bacillati</taxon>
        <taxon>Actinomycetota</taxon>
        <taxon>Actinomycetes</taxon>
        <taxon>Kitasatosporales</taxon>
        <taxon>Streptomycetaceae</taxon>
        <taxon>Streptomyces</taxon>
    </lineage>
</organism>
<dbReference type="SUPFAM" id="SSF56801">
    <property type="entry name" value="Acetyl-CoA synthetase-like"/>
    <property type="match status" value="1"/>
</dbReference>
<accession>A0A2S1P8M1</accession>
<evidence type="ECO:0000313" key="1">
    <source>
        <dbReference type="EMBL" id="AWH12909.1"/>
    </source>
</evidence>
<dbReference type="InterPro" id="IPR042099">
    <property type="entry name" value="ANL_N_sf"/>
</dbReference>
<dbReference type="Gene3D" id="3.40.50.12780">
    <property type="entry name" value="N-terminal domain of ligase-like"/>
    <property type="match status" value="1"/>
</dbReference>
<proteinExistence type="predicted"/>
<protein>
    <submittedName>
        <fullName evidence="1">StmG</fullName>
    </submittedName>
</protein>
<name>A0A2S1P8M1_STRSO</name>
<reference evidence="1" key="1">
    <citation type="journal article" date="2018" name="Org. Lett.">
        <title>Discovery, Biosynthesis, and Heterologous Production of Streptoseomycin, an Anti-Microaerophilic Bacteria Macrodilactone.</title>
        <authorList>
            <person name="Zhang B."/>
            <person name="Wang K.B."/>
            <person name="Wang W."/>
            <person name="Bi S.F."/>
            <person name="Mei Y.N."/>
            <person name="Deng X.Z."/>
            <person name="Jiao R.H."/>
            <person name="Tan R.X."/>
            <person name="Ge H.M."/>
        </authorList>
    </citation>
    <scope>NUCLEOTIDE SEQUENCE</scope>
    <source>
        <strain evidence="1">A01</strain>
    </source>
</reference>
<dbReference type="EMBL" id="MG891745">
    <property type="protein sequence ID" value="AWH12909.1"/>
    <property type="molecule type" value="Genomic_DNA"/>
</dbReference>